<keyword evidence="6 8" id="KW-1133">Transmembrane helix</keyword>
<dbReference type="InterPro" id="IPR003804">
    <property type="entry name" value="Lactate_perm"/>
</dbReference>
<feature type="transmembrane region" description="Helical" evidence="8">
    <location>
        <begin position="274"/>
        <end position="290"/>
    </location>
</feature>
<dbReference type="GO" id="GO:0005886">
    <property type="term" value="C:plasma membrane"/>
    <property type="evidence" value="ECO:0007669"/>
    <property type="project" value="UniProtKB-SubCell"/>
</dbReference>
<keyword evidence="5 8" id="KW-0812">Transmembrane</keyword>
<evidence type="ECO:0000256" key="6">
    <source>
        <dbReference type="ARBA" id="ARBA00022989"/>
    </source>
</evidence>
<feature type="transmembrane region" description="Helical" evidence="8">
    <location>
        <begin position="351"/>
        <end position="370"/>
    </location>
</feature>
<feature type="transmembrane region" description="Helical" evidence="8">
    <location>
        <begin position="29"/>
        <end position="47"/>
    </location>
</feature>
<keyword evidence="3 8" id="KW-0813">Transport</keyword>
<keyword evidence="7 8" id="KW-0472">Membrane</keyword>
<feature type="transmembrane region" description="Helical" evidence="8">
    <location>
        <begin position="144"/>
        <end position="166"/>
    </location>
</feature>
<feature type="transmembrane region" description="Helical" evidence="8">
    <location>
        <begin position="236"/>
        <end position="253"/>
    </location>
</feature>
<comment type="function">
    <text evidence="8">Uptake of L-lactate across the membrane. Can also transport D-lactate and glycolate.</text>
</comment>
<comment type="similarity">
    <text evidence="2 8">Belongs to the lactate permease family.</text>
</comment>
<evidence type="ECO:0000256" key="2">
    <source>
        <dbReference type="ARBA" id="ARBA00010100"/>
    </source>
</evidence>
<organism evidence="9 10">
    <name type="scientific">Salicibibacter cibi</name>
    <dbReference type="NCBI Taxonomy" id="2743001"/>
    <lineage>
        <taxon>Bacteria</taxon>
        <taxon>Bacillati</taxon>
        <taxon>Bacillota</taxon>
        <taxon>Bacilli</taxon>
        <taxon>Bacillales</taxon>
        <taxon>Bacillaceae</taxon>
        <taxon>Salicibibacter</taxon>
    </lineage>
</organism>
<dbReference type="PANTHER" id="PTHR30003">
    <property type="entry name" value="L-LACTATE PERMEASE"/>
    <property type="match status" value="1"/>
</dbReference>
<dbReference type="AlphaFoldDB" id="A0A7T7CGI9"/>
<dbReference type="EMBL" id="CP054706">
    <property type="protein sequence ID" value="QQK81230.1"/>
    <property type="molecule type" value="Genomic_DNA"/>
</dbReference>
<evidence type="ECO:0000256" key="7">
    <source>
        <dbReference type="ARBA" id="ARBA00023136"/>
    </source>
</evidence>
<proteinExistence type="inferred from homology"/>
<dbReference type="KEGG" id="scib:HUG20_15840"/>
<evidence type="ECO:0000256" key="4">
    <source>
        <dbReference type="ARBA" id="ARBA00022475"/>
    </source>
</evidence>
<accession>A0A7T7CGI9</accession>
<evidence type="ECO:0000313" key="10">
    <source>
        <dbReference type="Proteomes" id="UP000595349"/>
    </source>
</evidence>
<keyword evidence="4 8" id="KW-1003">Cell membrane</keyword>
<feature type="transmembrane region" description="Helical" evidence="8">
    <location>
        <begin position="376"/>
        <end position="403"/>
    </location>
</feature>
<feature type="transmembrane region" description="Helical" evidence="8">
    <location>
        <begin position="212"/>
        <end position="230"/>
    </location>
</feature>
<evidence type="ECO:0000256" key="3">
    <source>
        <dbReference type="ARBA" id="ARBA00022448"/>
    </source>
</evidence>
<evidence type="ECO:0000256" key="8">
    <source>
        <dbReference type="RuleBase" id="RU365092"/>
    </source>
</evidence>
<dbReference type="RefSeq" id="WP_200085661.1">
    <property type="nucleotide sequence ID" value="NZ_CP054706.1"/>
</dbReference>
<name>A0A7T7CGI9_9BACI</name>
<gene>
    <name evidence="9" type="ORF">HUG20_15840</name>
</gene>
<feature type="transmembrane region" description="Helical" evidence="8">
    <location>
        <begin position="310"/>
        <end position="331"/>
    </location>
</feature>
<dbReference type="GO" id="GO:0015295">
    <property type="term" value="F:solute:proton symporter activity"/>
    <property type="evidence" value="ECO:0007669"/>
    <property type="project" value="TreeGrafter"/>
</dbReference>
<dbReference type="Proteomes" id="UP000595349">
    <property type="component" value="Chromosome"/>
</dbReference>
<dbReference type="GO" id="GO:0015129">
    <property type="term" value="F:lactate transmembrane transporter activity"/>
    <property type="evidence" value="ECO:0007669"/>
    <property type="project" value="UniProtKB-UniRule"/>
</dbReference>
<keyword evidence="10" id="KW-1185">Reference proteome</keyword>
<feature type="transmembrane region" description="Helical" evidence="8">
    <location>
        <begin position="100"/>
        <end position="115"/>
    </location>
</feature>
<dbReference type="PANTHER" id="PTHR30003:SF0">
    <property type="entry name" value="GLYCOLATE PERMEASE GLCA-RELATED"/>
    <property type="match status" value="1"/>
</dbReference>
<feature type="transmembrane region" description="Helical" evidence="8">
    <location>
        <begin position="178"/>
        <end position="200"/>
    </location>
</feature>
<reference evidence="9 10" key="1">
    <citation type="submission" date="2020-06" db="EMBL/GenBank/DDBJ databases">
        <title>Genomic analysis of Salicibibacter sp. NKC21-4.</title>
        <authorList>
            <person name="Oh Y.J."/>
        </authorList>
    </citation>
    <scope>NUCLEOTIDE SEQUENCE [LARGE SCALE GENOMIC DNA]</scope>
    <source>
        <strain evidence="9 10">NKC21-4</strain>
    </source>
</reference>
<feature type="transmembrane region" description="Helical" evidence="8">
    <location>
        <begin position="59"/>
        <end position="79"/>
    </location>
</feature>
<feature type="transmembrane region" description="Helical" evidence="8">
    <location>
        <begin position="471"/>
        <end position="492"/>
    </location>
</feature>
<sequence>MEFLIAIVPILGVFILLFVLKQSSLRAGLFAYGVAVLITVLTSSFSLDMEGVFQASIKGLLISFIAAYVLFFGIFLFHLMNKAGAIDAIALFISRSTDDKILQMLLLIVGFSPLIESTSGFGTAFLVVAPILIALGFSRVKAALIGLVSLLAVPWGALATGTLIGAESGNISLQDLGLGSAIISIPIFIYFVLIAVYIAGGWKALRKNWKETALLLLTFNTSILLFNAYISVELAGVLASLMTIGIGLSVIKIKAKNQTATDEVPKPVNILKAISPYLLLTIFIMISRLVPSAEQFLSSHFVVDLPEYEFSLALIYSPGFWLFVSCVLTIIIFKINRKIIQHAFKATLQQWIPFAITTSSFVAMAEIMAASGMTTLIATIAASVLGSSFVLISPFIGALGGFLTGSNAGANAMFINLQVQTAHQLSIPPELLAYAQNTGASHATMASPSRVMLGASLCNIRSQEGQLLKNMLFIVFGALLMIMMIIAAWFWML</sequence>
<protein>
    <recommendedName>
        <fullName evidence="8">L-lactate permease</fullName>
    </recommendedName>
</protein>
<evidence type="ECO:0000313" key="9">
    <source>
        <dbReference type="EMBL" id="QQK81230.1"/>
    </source>
</evidence>
<evidence type="ECO:0000256" key="5">
    <source>
        <dbReference type="ARBA" id="ARBA00022692"/>
    </source>
</evidence>
<evidence type="ECO:0000256" key="1">
    <source>
        <dbReference type="ARBA" id="ARBA00004651"/>
    </source>
</evidence>
<dbReference type="Pfam" id="PF02652">
    <property type="entry name" value="Lactate_perm"/>
    <property type="match status" value="1"/>
</dbReference>
<feature type="transmembrane region" description="Helical" evidence="8">
    <location>
        <begin position="6"/>
        <end position="22"/>
    </location>
</feature>
<comment type="subcellular location">
    <subcellularLocation>
        <location evidence="1 8">Cell membrane</location>
        <topology evidence="1 8">Multi-pass membrane protein</topology>
    </subcellularLocation>
</comment>